<comment type="caution">
    <text evidence="1">The sequence shown here is derived from an EMBL/GenBank/DDBJ whole genome shotgun (WGS) entry which is preliminary data.</text>
</comment>
<evidence type="ECO:0000313" key="2">
    <source>
        <dbReference type="Proteomes" id="UP000290191"/>
    </source>
</evidence>
<dbReference type="Proteomes" id="UP000290191">
    <property type="component" value="Unassembled WGS sequence"/>
</dbReference>
<dbReference type="AlphaFoldDB" id="A0A4Q0Y369"/>
<gene>
    <name evidence="1" type="ORF">CRV06_01115</name>
</gene>
<accession>A0A4Q0Y369</accession>
<dbReference type="EMBL" id="PDKO01000001">
    <property type="protein sequence ID" value="RXJ64586.1"/>
    <property type="molecule type" value="Genomic_DNA"/>
</dbReference>
<proteinExistence type="predicted"/>
<evidence type="ECO:0008006" key="3">
    <source>
        <dbReference type="Google" id="ProtNLM"/>
    </source>
</evidence>
<name>A0A4Q0Y369_9BACT</name>
<dbReference type="STRING" id="877500.GCA_000935065_02499"/>
<evidence type="ECO:0000313" key="1">
    <source>
        <dbReference type="EMBL" id="RXJ64586.1"/>
    </source>
</evidence>
<dbReference type="OrthoDB" id="5373157at2"/>
<protein>
    <recommendedName>
        <fullName evidence="3">DUF721 domain-containing protein</fullName>
    </recommendedName>
</protein>
<sequence>MKKLNEILCHLKNNPEFRRINTQKTIQKIIELLPLKMKKGVKFAYIRNQIFFFVLTHPVYKMEFEYNKSLINDLLKKSNIANIDEIRFFVTNKIEKKEKPYETPSSYQERSYGIFENSIKDENLHEKFEEIRQIIKNS</sequence>
<reference evidence="1 2" key="1">
    <citation type="submission" date="2017-10" db="EMBL/GenBank/DDBJ databases">
        <title>Genomics of the genus Arcobacter.</title>
        <authorList>
            <person name="Perez-Cataluna A."/>
            <person name="Figueras M.J."/>
        </authorList>
    </citation>
    <scope>NUCLEOTIDE SEQUENCE [LARGE SCALE GENOMIC DNA]</scope>
    <source>
        <strain evidence="1 2">DSM 24636</strain>
    </source>
</reference>
<organism evidence="1 2">
    <name type="scientific">Halarcobacter anaerophilus</name>
    <dbReference type="NCBI Taxonomy" id="877500"/>
    <lineage>
        <taxon>Bacteria</taxon>
        <taxon>Pseudomonadati</taxon>
        <taxon>Campylobacterota</taxon>
        <taxon>Epsilonproteobacteria</taxon>
        <taxon>Campylobacterales</taxon>
        <taxon>Arcobacteraceae</taxon>
        <taxon>Halarcobacter</taxon>
    </lineage>
</organism>
<keyword evidence="2" id="KW-1185">Reference proteome</keyword>